<dbReference type="GO" id="GO:0022857">
    <property type="term" value="F:transmembrane transporter activity"/>
    <property type="evidence" value="ECO:0007669"/>
    <property type="project" value="InterPro"/>
</dbReference>
<feature type="transmembrane region" description="Helical" evidence="6">
    <location>
        <begin position="224"/>
        <end position="245"/>
    </location>
</feature>
<organism evidence="7 8">
    <name type="scientific">Saprolegnia parasitica (strain CBS 223.65)</name>
    <dbReference type="NCBI Taxonomy" id="695850"/>
    <lineage>
        <taxon>Eukaryota</taxon>
        <taxon>Sar</taxon>
        <taxon>Stramenopiles</taxon>
        <taxon>Oomycota</taxon>
        <taxon>Saprolegniomycetes</taxon>
        <taxon>Saprolegniales</taxon>
        <taxon>Saprolegniaceae</taxon>
        <taxon>Saprolegnia</taxon>
    </lineage>
</organism>
<sequence>MLSLVQPQLTALDIWALGITIVIGGQYFSWNAGLVAGFYSYFGALLLMSTAYITMVLCLAEASSMLPFAGGAYGLSRCSLGFYLGFMIGCCEALEYLAYVASSVLMMGQMLVIISPSLKGYEPIIWLCVYALAIAVHLHGGATFWFANRVLAAVSLAVSLVYILGGLFLIDGDINATSPLLYAFSFSEVLGALPLTAWMFVGIESLNMASDEVLEPKTVIPRGQIACVVTLAATGLATYLVSAFVPPGLDSLAVAVVPLNEGFRRLFGLSEATACLLSLPATYATISGFIFLTGCSLSYMVCLAAYFVPSVNTHLFSVCMLSSFCAYSAQCYGYIYLRRRFHHLERTFTSPLGVPGAVFAFCVWQLNILSILGFQTSPGVAFGAFAVLWCLLTIYYYAYAKHRQTISDDERKILFVAHVANYNASRATQIKSGNTSKLKKSGHSSRRLLGRGGAVKYQIKASNQTNTLTTICTDH</sequence>
<comment type="subcellular location">
    <subcellularLocation>
        <location evidence="1">Cell membrane</location>
        <topology evidence="1">Multi-pass membrane protein</topology>
    </subcellularLocation>
</comment>
<dbReference type="OMA" id="LPLTAWM"/>
<evidence type="ECO:0000256" key="4">
    <source>
        <dbReference type="ARBA" id="ARBA00022989"/>
    </source>
</evidence>
<dbReference type="KEGG" id="spar:SPRG_17111"/>
<feature type="transmembrane region" description="Helical" evidence="6">
    <location>
        <begin position="36"/>
        <end position="59"/>
    </location>
</feature>
<evidence type="ECO:0000313" key="8">
    <source>
        <dbReference type="Proteomes" id="UP000030745"/>
    </source>
</evidence>
<feature type="transmembrane region" description="Helical" evidence="6">
    <location>
        <begin position="121"/>
        <end position="138"/>
    </location>
</feature>
<feature type="transmembrane region" description="Helical" evidence="6">
    <location>
        <begin position="380"/>
        <end position="398"/>
    </location>
</feature>
<evidence type="ECO:0000256" key="5">
    <source>
        <dbReference type="ARBA" id="ARBA00023136"/>
    </source>
</evidence>
<dbReference type="PANTHER" id="PTHR42770">
    <property type="entry name" value="AMINO ACID TRANSPORTER-RELATED"/>
    <property type="match status" value="1"/>
</dbReference>
<gene>
    <name evidence="7" type="ORF">SPRG_17111</name>
</gene>
<dbReference type="EMBL" id="KK583652">
    <property type="protein sequence ID" value="KDO17473.1"/>
    <property type="molecule type" value="Genomic_DNA"/>
</dbReference>
<dbReference type="AlphaFoldDB" id="A0A067BH24"/>
<dbReference type="InterPro" id="IPR002293">
    <property type="entry name" value="AA/rel_permease1"/>
</dbReference>
<evidence type="ECO:0000256" key="2">
    <source>
        <dbReference type="ARBA" id="ARBA00022475"/>
    </source>
</evidence>
<keyword evidence="4 6" id="KW-1133">Transmembrane helix</keyword>
<feature type="transmembrane region" description="Helical" evidence="6">
    <location>
        <begin position="289"/>
        <end position="308"/>
    </location>
</feature>
<dbReference type="GO" id="GO:0005886">
    <property type="term" value="C:plasma membrane"/>
    <property type="evidence" value="ECO:0007669"/>
    <property type="project" value="UniProtKB-SubCell"/>
</dbReference>
<dbReference type="GeneID" id="24138673"/>
<dbReference type="VEuPathDB" id="FungiDB:SPRG_17111"/>
<feature type="transmembrane region" description="Helical" evidence="6">
    <location>
        <begin position="314"/>
        <end position="337"/>
    </location>
</feature>
<evidence type="ECO:0000256" key="6">
    <source>
        <dbReference type="SAM" id="Phobius"/>
    </source>
</evidence>
<feature type="transmembrane region" description="Helical" evidence="6">
    <location>
        <begin position="12"/>
        <end position="30"/>
    </location>
</feature>
<proteinExistence type="predicted"/>
<dbReference type="PIRSF" id="PIRSF006060">
    <property type="entry name" value="AA_transporter"/>
    <property type="match status" value="1"/>
</dbReference>
<protein>
    <recommendedName>
        <fullName evidence="9">Amino acid permease/ SLC12A domain-containing protein</fullName>
    </recommendedName>
</protein>
<dbReference type="Pfam" id="PF13520">
    <property type="entry name" value="AA_permease_2"/>
    <property type="match status" value="1"/>
</dbReference>
<name>A0A067BH24_SAPPC</name>
<feature type="transmembrane region" description="Helical" evidence="6">
    <location>
        <begin position="349"/>
        <end position="374"/>
    </location>
</feature>
<keyword evidence="5 6" id="KW-0472">Membrane</keyword>
<dbReference type="PANTHER" id="PTHR42770:SF7">
    <property type="entry name" value="MEMBRANE PROTEIN"/>
    <property type="match status" value="1"/>
</dbReference>
<dbReference type="OrthoDB" id="3900342at2759"/>
<feature type="transmembrane region" description="Helical" evidence="6">
    <location>
        <begin position="182"/>
        <end position="203"/>
    </location>
</feature>
<dbReference type="Proteomes" id="UP000030745">
    <property type="component" value="Unassembled WGS sequence"/>
</dbReference>
<feature type="transmembrane region" description="Helical" evidence="6">
    <location>
        <begin position="150"/>
        <end position="170"/>
    </location>
</feature>
<evidence type="ECO:0000256" key="3">
    <source>
        <dbReference type="ARBA" id="ARBA00022692"/>
    </source>
</evidence>
<dbReference type="RefSeq" id="XP_012211821.1">
    <property type="nucleotide sequence ID" value="XM_012356431.1"/>
</dbReference>
<reference evidence="7 8" key="1">
    <citation type="journal article" date="2013" name="PLoS Genet.">
        <title>Distinctive expansion of potential virulence genes in the genome of the oomycete fish pathogen Saprolegnia parasitica.</title>
        <authorList>
            <person name="Jiang R.H."/>
            <person name="de Bruijn I."/>
            <person name="Haas B.J."/>
            <person name="Belmonte R."/>
            <person name="Lobach L."/>
            <person name="Christie J."/>
            <person name="van den Ackerveken G."/>
            <person name="Bottin A."/>
            <person name="Bulone V."/>
            <person name="Diaz-Moreno S.M."/>
            <person name="Dumas B."/>
            <person name="Fan L."/>
            <person name="Gaulin E."/>
            <person name="Govers F."/>
            <person name="Grenville-Briggs L.J."/>
            <person name="Horner N.R."/>
            <person name="Levin J.Z."/>
            <person name="Mammella M."/>
            <person name="Meijer H.J."/>
            <person name="Morris P."/>
            <person name="Nusbaum C."/>
            <person name="Oome S."/>
            <person name="Phillips A.J."/>
            <person name="van Rooyen D."/>
            <person name="Rzeszutek E."/>
            <person name="Saraiva M."/>
            <person name="Secombes C.J."/>
            <person name="Seidl M.F."/>
            <person name="Snel B."/>
            <person name="Stassen J.H."/>
            <person name="Sykes S."/>
            <person name="Tripathy S."/>
            <person name="van den Berg H."/>
            <person name="Vega-Arreguin J.C."/>
            <person name="Wawra S."/>
            <person name="Young S.K."/>
            <person name="Zeng Q."/>
            <person name="Dieguez-Uribeondo J."/>
            <person name="Russ C."/>
            <person name="Tyler B.M."/>
            <person name="van West P."/>
        </authorList>
    </citation>
    <scope>NUCLEOTIDE SEQUENCE [LARGE SCALE GENOMIC DNA]</scope>
    <source>
        <strain evidence="7 8">CBS 223.65</strain>
    </source>
</reference>
<evidence type="ECO:0000256" key="1">
    <source>
        <dbReference type="ARBA" id="ARBA00004651"/>
    </source>
</evidence>
<evidence type="ECO:0000313" key="7">
    <source>
        <dbReference type="EMBL" id="KDO17473.1"/>
    </source>
</evidence>
<accession>A0A067BH24</accession>
<keyword evidence="8" id="KW-1185">Reference proteome</keyword>
<dbReference type="InterPro" id="IPR050367">
    <property type="entry name" value="APC_superfamily"/>
</dbReference>
<evidence type="ECO:0008006" key="9">
    <source>
        <dbReference type="Google" id="ProtNLM"/>
    </source>
</evidence>
<keyword evidence="3 6" id="KW-0812">Transmembrane</keyword>
<keyword evidence="2" id="KW-1003">Cell membrane</keyword>
<dbReference type="Gene3D" id="1.20.1740.10">
    <property type="entry name" value="Amino acid/polyamine transporter I"/>
    <property type="match status" value="1"/>
</dbReference>